<dbReference type="GO" id="GO:0005886">
    <property type="term" value="C:plasma membrane"/>
    <property type="evidence" value="ECO:0007669"/>
    <property type="project" value="UniProtKB-SubCell"/>
</dbReference>
<dbReference type="RefSeq" id="WP_168935278.1">
    <property type="nucleotide sequence ID" value="NZ_JABAFY010000012.1"/>
</dbReference>
<evidence type="ECO:0000256" key="4">
    <source>
        <dbReference type="ARBA" id="ARBA00022989"/>
    </source>
</evidence>
<dbReference type="InterPro" id="IPR051449">
    <property type="entry name" value="ABC-2_transporter_component"/>
</dbReference>
<keyword evidence="4 6" id="KW-1133">Transmembrane helix</keyword>
<proteinExistence type="predicted"/>
<accession>A0A848CER6</accession>
<feature type="domain" description="ABC-2 type transporter transmembrane" evidence="7">
    <location>
        <begin position="24"/>
        <end position="363"/>
    </location>
</feature>
<dbReference type="Proteomes" id="UP000522333">
    <property type="component" value="Unassembled WGS sequence"/>
</dbReference>
<evidence type="ECO:0000259" key="7">
    <source>
        <dbReference type="Pfam" id="PF12698"/>
    </source>
</evidence>
<reference evidence="8 9" key="1">
    <citation type="submission" date="2020-04" db="EMBL/GenBank/DDBJ databases">
        <authorList>
            <person name="Hitch T.C.A."/>
            <person name="Wylensek D."/>
            <person name="Clavel T."/>
        </authorList>
    </citation>
    <scope>NUCLEOTIDE SEQUENCE [LARGE SCALE GENOMIC DNA]</scope>
    <source>
        <strain evidence="8 9">PG-251-APC-1</strain>
    </source>
</reference>
<evidence type="ECO:0000256" key="5">
    <source>
        <dbReference type="ARBA" id="ARBA00023136"/>
    </source>
</evidence>
<feature type="transmembrane region" description="Helical" evidence="6">
    <location>
        <begin position="288"/>
        <end position="309"/>
    </location>
</feature>
<feature type="transmembrane region" description="Helical" evidence="6">
    <location>
        <begin position="228"/>
        <end position="246"/>
    </location>
</feature>
<gene>
    <name evidence="8" type="ORF">HF854_04840</name>
</gene>
<dbReference type="GO" id="GO:0140359">
    <property type="term" value="F:ABC-type transporter activity"/>
    <property type="evidence" value="ECO:0007669"/>
    <property type="project" value="InterPro"/>
</dbReference>
<evidence type="ECO:0000313" key="8">
    <source>
        <dbReference type="EMBL" id="NME51866.1"/>
    </source>
</evidence>
<feature type="transmembrane region" description="Helical" evidence="6">
    <location>
        <begin position="12"/>
        <end position="35"/>
    </location>
</feature>
<dbReference type="InterPro" id="IPR013525">
    <property type="entry name" value="ABC2_TM"/>
</dbReference>
<keyword evidence="5 6" id="KW-0472">Membrane</keyword>
<dbReference type="PANTHER" id="PTHR30294">
    <property type="entry name" value="MEMBRANE COMPONENT OF ABC TRANSPORTER YHHJ-RELATED"/>
    <property type="match status" value="1"/>
</dbReference>
<evidence type="ECO:0000256" key="2">
    <source>
        <dbReference type="ARBA" id="ARBA00022475"/>
    </source>
</evidence>
<feature type="transmembrane region" description="Helical" evidence="6">
    <location>
        <begin position="186"/>
        <end position="208"/>
    </location>
</feature>
<dbReference type="EMBL" id="JABAFY010000012">
    <property type="protein sequence ID" value="NME51866.1"/>
    <property type="molecule type" value="Genomic_DNA"/>
</dbReference>
<name>A0A848CER6_9BACT</name>
<feature type="transmembrane region" description="Helical" evidence="6">
    <location>
        <begin position="258"/>
        <end position="276"/>
    </location>
</feature>
<keyword evidence="2" id="KW-1003">Cell membrane</keyword>
<evidence type="ECO:0000256" key="1">
    <source>
        <dbReference type="ARBA" id="ARBA00004651"/>
    </source>
</evidence>
<organism evidence="8 9">
    <name type="scientific">Desulfovibrio piger</name>
    <dbReference type="NCBI Taxonomy" id="901"/>
    <lineage>
        <taxon>Bacteria</taxon>
        <taxon>Pseudomonadati</taxon>
        <taxon>Thermodesulfobacteriota</taxon>
        <taxon>Desulfovibrionia</taxon>
        <taxon>Desulfovibrionales</taxon>
        <taxon>Desulfovibrionaceae</taxon>
        <taxon>Desulfovibrio</taxon>
    </lineage>
</organism>
<sequence>MKKILESFCAECAVLAASRGARSIFIVGILFYSLLYPSPYFYEVPQDLPFFAVDQDGSTSSRQLLRSLDATEGIRLHRYADLGQAFADLRSGDMVGGIVVPRDFERGLLRGQETVVPFYSEAAHLLSYGMLVQGGRLATENLGAGARVERLRKQGVPESAALALQVRGRIDARLLYNPAGNYASNAVPPVFVLILQQIMIIGCAMLAVTRKESFPQAPDGMAAAAGRVLLALCLGLIFAFYYLFVLQQVDDLLPVRDFAVLLFFLLPFFSVCHFLGSMLGEYFSKEHTVLLLMLPTSIPFLFLSGTIWPLQAMPLPFACLAQFVPATPAISGYMLMAFRGATLVDVLPFWGQLILLNAVVLAAWKAQRLLRAEVPGGSGRISVPR</sequence>
<evidence type="ECO:0000256" key="3">
    <source>
        <dbReference type="ARBA" id="ARBA00022692"/>
    </source>
</evidence>
<dbReference type="AlphaFoldDB" id="A0A848CER6"/>
<comment type="subcellular location">
    <subcellularLocation>
        <location evidence="1">Cell membrane</location>
        <topology evidence="1">Multi-pass membrane protein</topology>
    </subcellularLocation>
</comment>
<dbReference type="PANTHER" id="PTHR30294:SF46">
    <property type="entry name" value="ABC TRANSPORTER PERMEASE"/>
    <property type="match status" value="1"/>
</dbReference>
<comment type="caution">
    <text evidence="8">The sequence shown here is derived from an EMBL/GenBank/DDBJ whole genome shotgun (WGS) entry which is preliminary data.</text>
</comment>
<evidence type="ECO:0000313" key="9">
    <source>
        <dbReference type="Proteomes" id="UP000522333"/>
    </source>
</evidence>
<protein>
    <submittedName>
        <fullName evidence="8">ABC transporter permease</fullName>
    </submittedName>
</protein>
<dbReference type="Pfam" id="PF12698">
    <property type="entry name" value="ABC2_membrane_3"/>
    <property type="match status" value="1"/>
</dbReference>
<feature type="transmembrane region" description="Helical" evidence="6">
    <location>
        <begin position="343"/>
        <end position="364"/>
    </location>
</feature>
<evidence type="ECO:0000256" key="6">
    <source>
        <dbReference type="SAM" id="Phobius"/>
    </source>
</evidence>
<dbReference type="Gene3D" id="3.40.1710.10">
    <property type="entry name" value="abc type-2 transporter like domain"/>
    <property type="match status" value="1"/>
</dbReference>
<keyword evidence="3 6" id="KW-0812">Transmembrane</keyword>